<dbReference type="Gene3D" id="3.30.1150.10">
    <property type="match status" value="1"/>
</dbReference>
<dbReference type="InterPro" id="IPR008756">
    <property type="entry name" value="Peptidase_M56"/>
</dbReference>
<comment type="similarity">
    <text evidence="2">Belongs to the TonB family.</text>
</comment>
<reference evidence="13 14" key="1">
    <citation type="submission" date="2017-05" db="EMBL/GenBank/DDBJ databases">
        <authorList>
            <person name="Varghese N."/>
            <person name="Submissions S."/>
        </authorList>
    </citation>
    <scope>NUCLEOTIDE SEQUENCE [LARGE SCALE GENOMIC DNA]</scope>
    <source>
        <strain evidence="13 14">DSM 21342</strain>
    </source>
</reference>
<keyword evidence="10" id="KW-0998">Cell outer membrane</keyword>
<comment type="similarity">
    <text evidence="10">Belongs to the TonB-dependent receptor family.</text>
</comment>
<dbReference type="NCBIfam" id="TIGR01352">
    <property type="entry name" value="tonB_Cterm"/>
    <property type="match status" value="1"/>
</dbReference>
<dbReference type="PROSITE" id="PS52015">
    <property type="entry name" value="TONB_CTD"/>
    <property type="match status" value="1"/>
</dbReference>
<feature type="domain" description="TonB C-terminal" evidence="12">
    <location>
        <begin position="371"/>
        <end position="467"/>
    </location>
</feature>
<protein>
    <submittedName>
        <fullName evidence="13">Outer membrane transport energization protein TonB</fullName>
    </submittedName>
</protein>
<keyword evidence="6 10" id="KW-0812">Transmembrane</keyword>
<feature type="transmembrane region" description="Helical" evidence="11">
    <location>
        <begin position="92"/>
        <end position="112"/>
    </location>
</feature>
<dbReference type="GO" id="GO:0098797">
    <property type="term" value="C:plasma membrane protein complex"/>
    <property type="evidence" value="ECO:0007669"/>
    <property type="project" value="TreeGrafter"/>
</dbReference>
<dbReference type="GO" id="GO:0015031">
    <property type="term" value="P:protein transport"/>
    <property type="evidence" value="ECO:0007669"/>
    <property type="project" value="UniProtKB-KW"/>
</dbReference>
<keyword evidence="5" id="KW-0997">Cell inner membrane</keyword>
<evidence type="ECO:0000256" key="5">
    <source>
        <dbReference type="ARBA" id="ARBA00022519"/>
    </source>
</evidence>
<dbReference type="InterPro" id="IPR037066">
    <property type="entry name" value="Plug_dom_sf"/>
</dbReference>
<dbReference type="OrthoDB" id="649093at2"/>
<dbReference type="PANTHER" id="PTHR33446:SF2">
    <property type="entry name" value="PROTEIN TONB"/>
    <property type="match status" value="1"/>
</dbReference>
<dbReference type="GO" id="GO:0055085">
    <property type="term" value="P:transmembrane transport"/>
    <property type="evidence" value="ECO:0007669"/>
    <property type="project" value="InterPro"/>
</dbReference>
<dbReference type="AlphaFoldDB" id="A0A521C7P4"/>
<evidence type="ECO:0000313" key="14">
    <source>
        <dbReference type="Proteomes" id="UP000315971"/>
    </source>
</evidence>
<dbReference type="RefSeq" id="WP_142602599.1">
    <property type="nucleotide sequence ID" value="NZ_FXSZ01000003.1"/>
</dbReference>
<sequence>MKALMYFLELNLYLAVFCLLYKLFLEKEAFFKANRWVLLGSVTLAFLIPLIKLENLGHLKEARQLNQSVALFYEVVVETTSKSIGFWDSFSVLNLLTGIYFIGITAGTILFIKRILFLRKKIKSAPKIDHPGYSELQIESDESSFSFFHYLFVPQNCDLCIYKHELAHIELKHSYDVIFLEVIQIICWFNPAIYLLKHDLKTIHEYQADQLASNQTNVSTYMETLVYSALGAQQPQLTHSFFNPTILKNRIMMLNKKNVPAWRLVKYTVVLPVLAAMVFLSSTAFVIKKEIKKVENQATALLNTAVKEVVLTETPEKTETKTSELEKHSTKIEKTKAEIKPLVNSTTTPINETAAIDSIYNYVDQNPVFPEGMDKIGRYIGKNLRYPQLAKQKGTQGRVTVSFVVAKDGSIKDPQVLRGIGNGCDEEAIRIVQSMPNWTPGKQNGKPVNVRFALPIVFRLDGGPTEPENKLSEVVVVAYPSSEKVSEKVAIGLPSSENALYVIDGEIQANNLKAKTLKPSDIESITVVKKGEYVISKYGEKAKNGVILITTKKK</sequence>
<dbReference type="CDD" id="cd07341">
    <property type="entry name" value="M56_BlaR1_MecR1_like"/>
    <property type="match status" value="1"/>
</dbReference>
<keyword evidence="8 11" id="KW-1133">Transmembrane helix</keyword>
<evidence type="ECO:0000259" key="12">
    <source>
        <dbReference type="PROSITE" id="PS52015"/>
    </source>
</evidence>
<evidence type="ECO:0000256" key="3">
    <source>
        <dbReference type="ARBA" id="ARBA00022448"/>
    </source>
</evidence>
<keyword evidence="9 10" id="KW-0472">Membrane</keyword>
<dbReference type="Pfam" id="PF05569">
    <property type="entry name" value="Peptidase_M56"/>
    <property type="match status" value="1"/>
</dbReference>
<feature type="transmembrane region" description="Helical" evidence="11">
    <location>
        <begin position="6"/>
        <end position="24"/>
    </location>
</feature>
<dbReference type="InterPro" id="IPR006260">
    <property type="entry name" value="TonB/TolA_C"/>
</dbReference>
<dbReference type="InterPro" id="IPR051045">
    <property type="entry name" value="TonB-dependent_transducer"/>
</dbReference>
<evidence type="ECO:0000313" key="13">
    <source>
        <dbReference type="EMBL" id="SMO54730.1"/>
    </source>
</evidence>
<dbReference type="GO" id="GO:0031992">
    <property type="term" value="F:energy transducer activity"/>
    <property type="evidence" value="ECO:0007669"/>
    <property type="project" value="TreeGrafter"/>
</dbReference>
<evidence type="ECO:0000256" key="2">
    <source>
        <dbReference type="ARBA" id="ARBA00006555"/>
    </source>
</evidence>
<dbReference type="Pfam" id="PF03544">
    <property type="entry name" value="TonB_C"/>
    <property type="match status" value="1"/>
</dbReference>
<feature type="transmembrane region" description="Helical" evidence="11">
    <location>
        <begin position="264"/>
        <end position="287"/>
    </location>
</feature>
<proteinExistence type="inferred from homology"/>
<dbReference type="Proteomes" id="UP000315971">
    <property type="component" value="Unassembled WGS sequence"/>
</dbReference>
<evidence type="ECO:0000256" key="9">
    <source>
        <dbReference type="ARBA" id="ARBA00023136"/>
    </source>
</evidence>
<feature type="transmembrane region" description="Helical" evidence="11">
    <location>
        <begin position="36"/>
        <end position="53"/>
    </location>
</feature>
<dbReference type="EMBL" id="FXSZ01000003">
    <property type="protein sequence ID" value="SMO54730.1"/>
    <property type="molecule type" value="Genomic_DNA"/>
</dbReference>
<keyword evidence="7" id="KW-0653">Protein transport</keyword>
<evidence type="ECO:0000256" key="8">
    <source>
        <dbReference type="ARBA" id="ARBA00022989"/>
    </source>
</evidence>
<dbReference type="SUPFAM" id="SSF74653">
    <property type="entry name" value="TolA/TonB C-terminal domain"/>
    <property type="match status" value="1"/>
</dbReference>
<evidence type="ECO:0000256" key="11">
    <source>
        <dbReference type="SAM" id="Phobius"/>
    </source>
</evidence>
<comment type="subcellular location">
    <subcellularLocation>
        <location evidence="1">Cell inner membrane</location>
        <topology evidence="1">Single-pass membrane protein</topology>
        <orientation evidence="1">Periplasmic side</orientation>
    </subcellularLocation>
    <subcellularLocation>
        <location evidence="10">Cell outer membrane</location>
        <topology evidence="10">Multi-pass membrane protein</topology>
    </subcellularLocation>
</comment>
<dbReference type="Gene3D" id="2.170.130.10">
    <property type="entry name" value="TonB-dependent receptor, plug domain"/>
    <property type="match status" value="1"/>
</dbReference>
<dbReference type="PROSITE" id="PS52016">
    <property type="entry name" value="TONB_DEPENDENT_REC_3"/>
    <property type="match status" value="1"/>
</dbReference>
<dbReference type="InterPro" id="IPR037682">
    <property type="entry name" value="TonB_C"/>
</dbReference>
<evidence type="ECO:0000256" key="4">
    <source>
        <dbReference type="ARBA" id="ARBA00022475"/>
    </source>
</evidence>
<accession>A0A521C7P4</accession>
<keyword evidence="3 10" id="KW-0813">Transport</keyword>
<evidence type="ECO:0000256" key="7">
    <source>
        <dbReference type="ARBA" id="ARBA00022927"/>
    </source>
</evidence>
<keyword evidence="14" id="KW-1185">Reference proteome</keyword>
<evidence type="ECO:0000256" key="6">
    <source>
        <dbReference type="ARBA" id="ARBA00022692"/>
    </source>
</evidence>
<organism evidence="13 14">
    <name type="scientific">Solitalea koreensis</name>
    <dbReference type="NCBI Taxonomy" id="543615"/>
    <lineage>
        <taxon>Bacteria</taxon>
        <taxon>Pseudomonadati</taxon>
        <taxon>Bacteroidota</taxon>
        <taxon>Sphingobacteriia</taxon>
        <taxon>Sphingobacteriales</taxon>
        <taxon>Sphingobacteriaceae</taxon>
        <taxon>Solitalea</taxon>
    </lineage>
</organism>
<dbReference type="GO" id="GO:0009279">
    <property type="term" value="C:cell outer membrane"/>
    <property type="evidence" value="ECO:0007669"/>
    <property type="project" value="UniProtKB-SubCell"/>
</dbReference>
<evidence type="ECO:0000256" key="10">
    <source>
        <dbReference type="PROSITE-ProRule" id="PRU01360"/>
    </source>
</evidence>
<dbReference type="PANTHER" id="PTHR33446">
    <property type="entry name" value="PROTEIN TONB-RELATED"/>
    <property type="match status" value="1"/>
</dbReference>
<dbReference type="InterPro" id="IPR039426">
    <property type="entry name" value="TonB-dep_rcpt-like"/>
</dbReference>
<name>A0A521C7P4_9SPHI</name>
<keyword evidence="10" id="KW-1134">Transmembrane beta strand</keyword>
<gene>
    <name evidence="13" type="ORF">SAMN06265350_103235</name>
</gene>
<keyword evidence="4" id="KW-1003">Cell membrane</keyword>
<evidence type="ECO:0000256" key="1">
    <source>
        <dbReference type="ARBA" id="ARBA00004383"/>
    </source>
</evidence>